<proteinExistence type="predicted"/>
<feature type="compositionally biased region" description="Basic and acidic residues" evidence="1">
    <location>
        <begin position="83"/>
        <end position="95"/>
    </location>
</feature>
<feature type="signal peptide" evidence="2">
    <location>
        <begin position="1"/>
        <end position="18"/>
    </location>
</feature>
<sequence>MSVASVMLFHTTALLTAAMLPRSLRNSAKRADRSQLPSSLIIYFLVSLVRGLREANTDLQQQLIHERTEEKKKIFELAGGGKKKTDQDRDRDHKKAMQYLPLIEQQRREPWRAYNEPQEEQLRADDSSESEDEDQDESPSPT</sequence>
<reference evidence="3 4" key="1">
    <citation type="submission" date="2013-12" db="EMBL/GenBank/DDBJ databases">
        <title>Draft genome of the parsitic nematode Ancylostoma duodenale.</title>
        <authorList>
            <person name="Mitreva M."/>
        </authorList>
    </citation>
    <scope>NUCLEOTIDE SEQUENCE [LARGE SCALE GENOMIC DNA]</scope>
    <source>
        <strain evidence="3 4">Zhejiang</strain>
    </source>
</reference>
<accession>A0A0C2FM89</accession>
<feature type="chain" id="PRO_5002165443" evidence="2">
    <location>
        <begin position="19"/>
        <end position="142"/>
    </location>
</feature>
<dbReference type="Proteomes" id="UP000054047">
    <property type="component" value="Unassembled WGS sequence"/>
</dbReference>
<feature type="non-terminal residue" evidence="3">
    <location>
        <position position="142"/>
    </location>
</feature>
<keyword evidence="2" id="KW-0732">Signal</keyword>
<dbReference type="AlphaFoldDB" id="A0A0C2FM89"/>
<name>A0A0C2FM89_9BILA</name>
<dbReference type="EMBL" id="KN765615">
    <property type="protein sequence ID" value="KIH47814.1"/>
    <property type="molecule type" value="Genomic_DNA"/>
</dbReference>
<evidence type="ECO:0000256" key="2">
    <source>
        <dbReference type="SAM" id="SignalP"/>
    </source>
</evidence>
<gene>
    <name evidence="3" type="ORF">ANCDUO_22121</name>
</gene>
<protein>
    <submittedName>
        <fullName evidence="3">Uncharacterized protein</fullName>
    </submittedName>
</protein>
<keyword evidence="4" id="KW-1185">Reference proteome</keyword>
<dbReference type="OrthoDB" id="5831905at2759"/>
<evidence type="ECO:0000256" key="1">
    <source>
        <dbReference type="SAM" id="MobiDB-lite"/>
    </source>
</evidence>
<feature type="compositionally biased region" description="Acidic residues" evidence="1">
    <location>
        <begin position="127"/>
        <end position="142"/>
    </location>
</feature>
<evidence type="ECO:0000313" key="3">
    <source>
        <dbReference type="EMBL" id="KIH47814.1"/>
    </source>
</evidence>
<feature type="region of interest" description="Disordered" evidence="1">
    <location>
        <begin position="74"/>
        <end position="142"/>
    </location>
</feature>
<evidence type="ECO:0000313" key="4">
    <source>
        <dbReference type="Proteomes" id="UP000054047"/>
    </source>
</evidence>
<organism evidence="3 4">
    <name type="scientific">Ancylostoma duodenale</name>
    <dbReference type="NCBI Taxonomy" id="51022"/>
    <lineage>
        <taxon>Eukaryota</taxon>
        <taxon>Metazoa</taxon>
        <taxon>Ecdysozoa</taxon>
        <taxon>Nematoda</taxon>
        <taxon>Chromadorea</taxon>
        <taxon>Rhabditida</taxon>
        <taxon>Rhabditina</taxon>
        <taxon>Rhabditomorpha</taxon>
        <taxon>Strongyloidea</taxon>
        <taxon>Ancylostomatidae</taxon>
        <taxon>Ancylostomatinae</taxon>
        <taxon>Ancylostoma</taxon>
    </lineage>
</organism>